<dbReference type="InterPro" id="IPR028082">
    <property type="entry name" value="Peripla_BP_I"/>
</dbReference>
<dbReference type="PANTHER" id="PTHR30146">
    <property type="entry name" value="LACI-RELATED TRANSCRIPTIONAL REPRESSOR"/>
    <property type="match status" value="1"/>
</dbReference>
<dbReference type="GO" id="GO:0003700">
    <property type="term" value="F:DNA-binding transcription factor activity"/>
    <property type="evidence" value="ECO:0007669"/>
    <property type="project" value="TreeGrafter"/>
</dbReference>
<dbReference type="Proteomes" id="UP000007383">
    <property type="component" value="Chromosome"/>
</dbReference>
<dbReference type="Pfam" id="PF00356">
    <property type="entry name" value="LacI"/>
    <property type="match status" value="1"/>
</dbReference>
<name>H9UHX0_SPIAZ</name>
<gene>
    <name evidence="5" type="ordered locus">Spiaf_1026</name>
</gene>
<keyword evidence="6" id="KW-1185">Reference proteome</keyword>
<keyword evidence="1" id="KW-0805">Transcription regulation</keyword>
<dbReference type="PANTHER" id="PTHR30146:SF105">
    <property type="entry name" value="CATABOLITE CONTROL PROTEIN B"/>
    <property type="match status" value="1"/>
</dbReference>
<dbReference type="STRING" id="889378.Spiaf_1026"/>
<reference evidence="6" key="1">
    <citation type="journal article" date="2013" name="Stand. Genomic Sci.">
        <title>Complete genome sequence of the halophilic bacterium Spirochaeta africana type strain (Z-7692(T)) from the alkaline Lake Magadi in the East African Rift.</title>
        <authorList>
            <person name="Liolos K."/>
            <person name="Abt B."/>
            <person name="Scheuner C."/>
            <person name="Teshima H."/>
            <person name="Held B."/>
            <person name="Lapidus A."/>
            <person name="Nolan M."/>
            <person name="Lucas S."/>
            <person name="Deshpande S."/>
            <person name="Cheng J.F."/>
            <person name="Tapia R."/>
            <person name="Goodwin L.A."/>
            <person name="Pitluck S."/>
            <person name="Pagani I."/>
            <person name="Ivanova N."/>
            <person name="Mavromatis K."/>
            <person name="Mikhailova N."/>
            <person name="Huntemann M."/>
            <person name="Pati A."/>
            <person name="Chen A."/>
            <person name="Palaniappan K."/>
            <person name="Land M."/>
            <person name="Rohde M."/>
            <person name="Tindall B.J."/>
            <person name="Detter J.C."/>
            <person name="Goker M."/>
            <person name="Bristow J."/>
            <person name="Eisen J.A."/>
            <person name="Markowitz V."/>
            <person name="Hugenholtz P."/>
            <person name="Woyke T."/>
            <person name="Klenk H.P."/>
            <person name="Kyrpides N.C."/>
        </authorList>
    </citation>
    <scope>NUCLEOTIDE SEQUENCE</scope>
    <source>
        <strain evidence="6">ATCC 700263 / DSM 8902 / Z-7692</strain>
    </source>
</reference>
<evidence type="ECO:0000313" key="6">
    <source>
        <dbReference type="Proteomes" id="UP000007383"/>
    </source>
</evidence>
<organism evidence="5 6">
    <name type="scientific">Spirochaeta africana (strain ATCC 700263 / DSM 8902 / Z-7692)</name>
    <dbReference type="NCBI Taxonomy" id="889378"/>
    <lineage>
        <taxon>Bacteria</taxon>
        <taxon>Pseudomonadati</taxon>
        <taxon>Spirochaetota</taxon>
        <taxon>Spirochaetia</taxon>
        <taxon>Spirochaetales</taxon>
        <taxon>Spirochaetaceae</taxon>
        <taxon>Spirochaeta</taxon>
    </lineage>
</organism>
<dbReference type="SMART" id="SM00354">
    <property type="entry name" value="HTH_LACI"/>
    <property type="match status" value="1"/>
</dbReference>
<dbReference type="GO" id="GO:0000976">
    <property type="term" value="F:transcription cis-regulatory region binding"/>
    <property type="evidence" value="ECO:0007669"/>
    <property type="project" value="TreeGrafter"/>
</dbReference>
<dbReference type="InterPro" id="IPR010982">
    <property type="entry name" value="Lambda_DNA-bd_dom_sf"/>
</dbReference>
<feature type="domain" description="HTH lacI-type" evidence="4">
    <location>
        <begin position="6"/>
        <end position="60"/>
    </location>
</feature>
<dbReference type="InterPro" id="IPR000843">
    <property type="entry name" value="HTH_LacI"/>
</dbReference>
<dbReference type="SUPFAM" id="SSF47413">
    <property type="entry name" value="lambda repressor-like DNA-binding domains"/>
    <property type="match status" value="1"/>
</dbReference>
<dbReference type="CDD" id="cd06286">
    <property type="entry name" value="PBP1_CcpB-like"/>
    <property type="match status" value="1"/>
</dbReference>
<dbReference type="PATRIC" id="fig|889378.3.peg.1027"/>
<proteinExistence type="predicted"/>
<dbReference type="InterPro" id="IPR046335">
    <property type="entry name" value="LacI/GalR-like_sensor"/>
</dbReference>
<dbReference type="Gene3D" id="1.10.260.40">
    <property type="entry name" value="lambda repressor-like DNA-binding domains"/>
    <property type="match status" value="1"/>
</dbReference>
<sequence length="331" mass="36001">MVSGMATIHDIARHTGLSAATVSRYLNGHPYVSKEAQLTIQLAIKELGYVPNDSARVLRSGQTRRIALVIEDAAHPFYSSLIAGVGAAAARLGHDILVQQVRGEAWHPGRLMQLVVTRAVDGVIIASELSPWSEYGDWLTDFPLVTCDQALQHADLPGVYIDHRQSTLDGLHHLYEQGARNILCLHTTPTSPCSSNTIRLTAFQEFAEGYPNAAIATQQVSDDLLHNGEEVFAAYTAGAFPFDAVFCGSDDLAAGILMAARKRGIAIPEQLKVLGFDDQPLAEVLGISTIHQPVRTMGERALEHLIQCTTSPGTHPRSIQIAYRLIHREST</sequence>
<dbReference type="PROSITE" id="PS50932">
    <property type="entry name" value="HTH_LACI_2"/>
    <property type="match status" value="1"/>
</dbReference>
<dbReference type="eggNOG" id="COG1609">
    <property type="taxonomic scope" value="Bacteria"/>
</dbReference>
<keyword evidence="3" id="KW-0804">Transcription</keyword>
<accession>H9UHX0</accession>
<dbReference type="AlphaFoldDB" id="H9UHX0"/>
<dbReference type="KEGG" id="sfc:Spiaf_1026"/>
<evidence type="ECO:0000256" key="3">
    <source>
        <dbReference type="ARBA" id="ARBA00023163"/>
    </source>
</evidence>
<evidence type="ECO:0000256" key="2">
    <source>
        <dbReference type="ARBA" id="ARBA00023125"/>
    </source>
</evidence>
<evidence type="ECO:0000259" key="4">
    <source>
        <dbReference type="PROSITE" id="PS50932"/>
    </source>
</evidence>
<protein>
    <submittedName>
        <fullName evidence="5">Transcriptional regulator</fullName>
    </submittedName>
</protein>
<dbReference type="EMBL" id="CP003282">
    <property type="protein sequence ID" value="AFG37113.1"/>
    <property type="molecule type" value="Genomic_DNA"/>
</dbReference>
<dbReference type="Pfam" id="PF13377">
    <property type="entry name" value="Peripla_BP_3"/>
    <property type="match status" value="1"/>
</dbReference>
<dbReference type="CDD" id="cd01392">
    <property type="entry name" value="HTH_LacI"/>
    <property type="match status" value="1"/>
</dbReference>
<dbReference type="Gene3D" id="3.40.50.2300">
    <property type="match status" value="2"/>
</dbReference>
<dbReference type="SUPFAM" id="SSF53822">
    <property type="entry name" value="Periplasmic binding protein-like I"/>
    <property type="match status" value="1"/>
</dbReference>
<keyword evidence="2" id="KW-0238">DNA-binding</keyword>
<evidence type="ECO:0000256" key="1">
    <source>
        <dbReference type="ARBA" id="ARBA00023015"/>
    </source>
</evidence>
<evidence type="ECO:0000313" key="5">
    <source>
        <dbReference type="EMBL" id="AFG37113.1"/>
    </source>
</evidence>
<dbReference type="HOGENOM" id="CLU_037628_6_0_12"/>